<evidence type="ECO:0000256" key="2">
    <source>
        <dbReference type="PROSITE-ProRule" id="PRU00110"/>
    </source>
</evidence>
<sequence length="103" mass="11477">MEFIGDINGVLSLLKTLQQTLSEDLPRLQEFLNKEDVNGANRILHQLKGFTPVFCVDSLVERVVMVEQLSKHGEPAEVRAAYSHLAPQLDQLRAEVAAHLASQ</sequence>
<dbReference type="GO" id="GO:0004672">
    <property type="term" value="F:protein kinase activity"/>
    <property type="evidence" value="ECO:0007669"/>
    <property type="project" value="UniProtKB-ARBA"/>
</dbReference>
<reference evidence="4" key="1">
    <citation type="submission" date="2017-04" db="EMBL/GenBank/DDBJ databases">
        <title>Unexpected and diverse lifestyles within the genus Limnohabitans.</title>
        <authorList>
            <person name="Kasalicky V."/>
            <person name="Mehrshad M."/>
            <person name="Andrei S.-A."/>
            <person name="Salcher M."/>
            <person name="Kratochvilova H."/>
            <person name="Simek K."/>
            <person name="Ghai R."/>
        </authorList>
    </citation>
    <scope>NUCLEOTIDE SEQUENCE [LARGE SCALE GENOMIC DNA]</scope>
    <source>
        <strain evidence="4">II-D5</strain>
    </source>
</reference>
<evidence type="ECO:0000313" key="5">
    <source>
        <dbReference type="Proteomes" id="UP000037507"/>
    </source>
</evidence>
<proteinExistence type="predicted"/>
<gene>
    <name evidence="4" type="ORF">H663_010850</name>
</gene>
<dbReference type="SUPFAM" id="SSF47226">
    <property type="entry name" value="Histidine-containing phosphotransfer domain, HPT domain"/>
    <property type="match status" value="1"/>
</dbReference>
<keyword evidence="5" id="KW-1185">Reference proteome</keyword>
<dbReference type="EMBL" id="LFYT02000012">
    <property type="protein sequence ID" value="PVE42671.1"/>
    <property type="molecule type" value="Genomic_DNA"/>
</dbReference>
<organism evidence="4 5">
    <name type="scientific">Limnohabitans planktonicus II-D5</name>
    <dbReference type="NCBI Taxonomy" id="1293045"/>
    <lineage>
        <taxon>Bacteria</taxon>
        <taxon>Pseudomonadati</taxon>
        <taxon>Pseudomonadota</taxon>
        <taxon>Betaproteobacteria</taxon>
        <taxon>Burkholderiales</taxon>
        <taxon>Comamonadaceae</taxon>
        <taxon>Limnohabitans</taxon>
    </lineage>
</organism>
<name>A0A2T7UDI2_9BURK</name>
<keyword evidence="1" id="KW-0902">Two-component regulatory system</keyword>
<feature type="domain" description="HPt" evidence="3">
    <location>
        <begin position="6"/>
        <end position="103"/>
    </location>
</feature>
<feature type="modified residue" description="Phosphohistidine" evidence="2">
    <location>
        <position position="45"/>
    </location>
</feature>
<dbReference type="InterPro" id="IPR008207">
    <property type="entry name" value="Sig_transdc_His_kin_Hpt_dom"/>
</dbReference>
<dbReference type="AlphaFoldDB" id="A0A2T7UDI2"/>
<evidence type="ECO:0000259" key="3">
    <source>
        <dbReference type="PROSITE" id="PS50894"/>
    </source>
</evidence>
<dbReference type="Pfam" id="PF01627">
    <property type="entry name" value="Hpt"/>
    <property type="match status" value="1"/>
</dbReference>
<evidence type="ECO:0000313" key="4">
    <source>
        <dbReference type="EMBL" id="PVE42671.1"/>
    </source>
</evidence>
<dbReference type="Proteomes" id="UP000037507">
    <property type="component" value="Unassembled WGS sequence"/>
</dbReference>
<protein>
    <submittedName>
        <fullName evidence="4">Phosphorelay protein</fullName>
    </submittedName>
</protein>
<keyword evidence="2" id="KW-0597">Phosphoprotein</keyword>
<dbReference type="InterPro" id="IPR036641">
    <property type="entry name" value="HPT_dom_sf"/>
</dbReference>
<dbReference type="PROSITE" id="PS50894">
    <property type="entry name" value="HPT"/>
    <property type="match status" value="1"/>
</dbReference>
<comment type="caution">
    <text evidence="4">The sequence shown here is derived from an EMBL/GenBank/DDBJ whole genome shotgun (WGS) entry which is preliminary data.</text>
</comment>
<dbReference type="Gene3D" id="1.20.120.160">
    <property type="entry name" value="HPT domain"/>
    <property type="match status" value="1"/>
</dbReference>
<dbReference type="GO" id="GO:0000160">
    <property type="term" value="P:phosphorelay signal transduction system"/>
    <property type="evidence" value="ECO:0007669"/>
    <property type="project" value="UniProtKB-KW"/>
</dbReference>
<dbReference type="OrthoDB" id="8903207at2"/>
<evidence type="ECO:0000256" key="1">
    <source>
        <dbReference type="ARBA" id="ARBA00023012"/>
    </source>
</evidence>
<accession>A0A2T7UDI2</accession>